<accession>A0ABR2Q9S6</accession>
<proteinExistence type="predicted"/>
<reference evidence="2 3" key="1">
    <citation type="journal article" date="2024" name="G3 (Bethesda)">
        <title>Genome assembly of Hibiscus sabdariffa L. provides insights into metabolisms of medicinal natural products.</title>
        <authorList>
            <person name="Kim T."/>
        </authorList>
    </citation>
    <scope>NUCLEOTIDE SEQUENCE [LARGE SCALE GENOMIC DNA]</scope>
    <source>
        <strain evidence="2">TK-2024</strain>
        <tissue evidence="2">Old leaves</tissue>
    </source>
</reference>
<comment type="caution">
    <text evidence="2">The sequence shown here is derived from an EMBL/GenBank/DDBJ whole genome shotgun (WGS) entry which is preliminary data.</text>
</comment>
<organism evidence="2 3">
    <name type="scientific">Hibiscus sabdariffa</name>
    <name type="common">roselle</name>
    <dbReference type="NCBI Taxonomy" id="183260"/>
    <lineage>
        <taxon>Eukaryota</taxon>
        <taxon>Viridiplantae</taxon>
        <taxon>Streptophyta</taxon>
        <taxon>Embryophyta</taxon>
        <taxon>Tracheophyta</taxon>
        <taxon>Spermatophyta</taxon>
        <taxon>Magnoliopsida</taxon>
        <taxon>eudicotyledons</taxon>
        <taxon>Gunneridae</taxon>
        <taxon>Pentapetalae</taxon>
        <taxon>rosids</taxon>
        <taxon>malvids</taxon>
        <taxon>Malvales</taxon>
        <taxon>Malvaceae</taxon>
        <taxon>Malvoideae</taxon>
        <taxon>Hibiscus</taxon>
    </lineage>
</organism>
<name>A0ABR2Q9S6_9ROSI</name>
<evidence type="ECO:0000313" key="3">
    <source>
        <dbReference type="Proteomes" id="UP001396334"/>
    </source>
</evidence>
<evidence type="ECO:0000313" key="2">
    <source>
        <dbReference type="EMBL" id="KAK8997420.1"/>
    </source>
</evidence>
<sequence>MDDADDSTKQQQTLQPNKGWKAADTSNMGRVIADMFNMGIGKTNSSKLSIHSAPKIINDLPIDSDSLEKDQDMSFHVILGTNENVLKSDTSIENNNMLGAGKNANHDKTVGCFGGTPITGISTKFFLFWQYEGK</sequence>
<dbReference type="EMBL" id="JBBPBN010000043">
    <property type="protein sequence ID" value="KAK8997420.1"/>
    <property type="molecule type" value="Genomic_DNA"/>
</dbReference>
<evidence type="ECO:0000256" key="1">
    <source>
        <dbReference type="SAM" id="MobiDB-lite"/>
    </source>
</evidence>
<keyword evidence="3" id="KW-1185">Reference proteome</keyword>
<feature type="region of interest" description="Disordered" evidence="1">
    <location>
        <begin position="1"/>
        <end position="23"/>
    </location>
</feature>
<dbReference type="Proteomes" id="UP001396334">
    <property type="component" value="Unassembled WGS sequence"/>
</dbReference>
<protein>
    <submittedName>
        <fullName evidence="2">Uncharacterized protein</fullName>
    </submittedName>
</protein>
<gene>
    <name evidence="2" type="ORF">V6N11_020898</name>
</gene>